<dbReference type="Proteomes" id="UP000823896">
    <property type="component" value="Unassembled WGS sequence"/>
</dbReference>
<dbReference type="GO" id="GO:0008841">
    <property type="term" value="F:dihydrofolate synthase activity"/>
    <property type="evidence" value="ECO:0007669"/>
    <property type="project" value="TreeGrafter"/>
</dbReference>
<reference evidence="12" key="2">
    <citation type="submission" date="2021-04" db="EMBL/GenBank/DDBJ databases">
        <authorList>
            <person name="Gilroy R."/>
        </authorList>
    </citation>
    <scope>NUCLEOTIDE SEQUENCE</scope>
    <source>
        <strain evidence="12">CHK187-11901</strain>
    </source>
</reference>
<keyword evidence="5" id="KW-0547">Nucleotide-binding</keyword>
<protein>
    <recommendedName>
        <fullName evidence="2">tetrahydrofolate synthase</fullName>
        <ecNumber evidence="2">6.3.2.17</ecNumber>
    </recommendedName>
    <alternativeName>
        <fullName evidence="8">Tetrahydrofolylpolyglutamate synthase</fullName>
    </alternativeName>
</protein>
<evidence type="ECO:0000256" key="6">
    <source>
        <dbReference type="ARBA" id="ARBA00022840"/>
    </source>
</evidence>
<reference evidence="12" key="1">
    <citation type="journal article" date="2021" name="PeerJ">
        <title>Extensive microbial diversity within the chicken gut microbiome revealed by metagenomics and culture.</title>
        <authorList>
            <person name="Gilroy R."/>
            <person name="Ravi A."/>
            <person name="Getino M."/>
            <person name="Pursley I."/>
            <person name="Horton D.L."/>
            <person name="Alikhan N.F."/>
            <person name="Baker D."/>
            <person name="Gharbi K."/>
            <person name="Hall N."/>
            <person name="Watson M."/>
            <person name="Adriaenssens E.M."/>
            <person name="Foster-Nyarko E."/>
            <person name="Jarju S."/>
            <person name="Secka A."/>
            <person name="Antonio M."/>
            <person name="Oren A."/>
            <person name="Chaudhuri R.R."/>
            <person name="La Ragione R."/>
            <person name="Hildebrand F."/>
            <person name="Pallen M.J."/>
        </authorList>
    </citation>
    <scope>NUCLEOTIDE SEQUENCE</scope>
    <source>
        <strain evidence="12">CHK187-11901</strain>
    </source>
</reference>
<dbReference type="GO" id="GO:0005737">
    <property type="term" value="C:cytoplasm"/>
    <property type="evidence" value="ECO:0007669"/>
    <property type="project" value="TreeGrafter"/>
</dbReference>
<comment type="catalytic activity">
    <reaction evidence="9">
        <text>(6S)-5,6,7,8-tetrahydrofolyl-(gamma-L-Glu)(n) + L-glutamate + ATP = (6S)-5,6,7,8-tetrahydrofolyl-(gamma-L-Glu)(n+1) + ADP + phosphate + H(+)</text>
        <dbReference type="Rhea" id="RHEA:10580"/>
        <dbReference type="Rhea" id="RHEA-COMP:14738"/>
        <dbReference type="Rhea" id="RHEA-COMP:14740"/>
        <dbReference type="ChEBI" id="CHEBI:15378"/>
        <dbReference type="ChEBI" id="CHEBI:29985"/>
        <dbReference type="ChEBI" id="CHEBI:30616"/>
        <dbReference type="ChEBI" id="CHEBI:43474"/>
        <dbReference type="ChEBI" id="CHEBI:141005"/>
        <dbReference type="ChEBI" id="CHEBI:456216"/>
        <dbReference type="EC" id="6.3.2.17"/>
    </reaction>
</comment>
<keyword evidence="4" id="KW-0479">Metal-binding</keyword>
<evidence type="ECO:0000256" key="7">
    <source>
        <dbReference type="ARBA" id="ARBA00022842"/>
    </source>
</evidence>
<dbReference type="AlphaFoldDB" id="A0A9D2SUF5"/>
<proteinExistence type="inferred from homology"/>
<dbReference type="GO" id="GO:0004326">
    <property type="term" value="F:tetrahydrofolylpolyglutamate synthase activity"/>
    <property type="evidence" value="ECO:0007669"/>
    <property type="project" value="UniProtKB-EC"/>
</dbReference>
<dbReference type="InterPro" id="IPR018109">
    <property type="entry name" value="Folylpolyglutamate_synth_CS"/>
</dbReference>
<dbReference type="PIRSF" id="PIRSF001563">
    <property type="entry name" value="Folylpolyglu_synth"/>
    <property type="match status" value="1"/>
</dbReference>
<dbReference type="GO" id="GO:0046872">
    <property type="term" value="F:metal ion binding"/>
    <property type="evidence" value="ECO:0007669"/>
    <property type="project" value="UniProtKB-KW"/>
</dbReference>
<evidence type="ECO:0000256" key="5">
    <source>
        <dbReference type="ARBA" id="ARBA00022741"/>
    </source>
</evidence>
<evidence type="ECO:0000313" key="13">
    <source>
        <dbReference type="Proteomes" id="UP000823896"/>
    </source>
</evidence>
<accession>A0A9D2SUF5</accession>
<dbReference type="Pfam" id="PF02875">
    <property type="entry name" value="Mur_ligase_C"/>
    <property type="match status" value="1"/>
</dbReference>
<dbReference type="InterPro" id="IPR013221">
    <property type="entry name" value="Mur_ligase_cen"/>
</dbReference>
<dbReference type="NCBIfam" id="TIGR01499">
    <property type="entry name" value="folC"/>
    <property type="match status" value="1"/>
</dbReference>
<evidence type="ECO:0000256" key="8">
    <source>
        <dbReference type="ARBA" id="ARBA00030592"/>
    </source>
</evidence>
<evidence type="ECO:0000256" key="1">
    <source>
        <dbReference type="ARBA" id="ARBA00008276"/>
    </source>
</evidence>
<dbReference type="PROSITE" id="PS01012">
    <property type="entry name" value="FOLYLPOLYGLU_SYNT_2"/>
    <property type="match status" value="1"/>
</dbReference>
<dbReference type="InterPro" id="IPR001645">
    <property type="entry name" value="Folylpolyglutamate_synth"/>
</dbReference>
<dbReference type="PANTHER" id="PTHR11136:SF0">
    <property type="entry name" value="DIHYDROFOLATE SYNTHETASE-RELATED"/>
    <property type="match status" value="1"/>
</dbReference>
<dbReference type="InterPro" id="IPR004101">
    <property type="entry name" value="Mur_ligase_C"/>
</dbReference>
<dbReference type="PANTHER" id="PTHR11136">
    <property type="entry name" value="FOLYLPOLYGLUTAMATE SYNTHASE-RELATED"/>
    <property type="match status" value="1"/>
</dbReference>
<dbReference type="InterPro" id="IPR036565">
    <property type="entry name" value="Mur-like_cat_sf"/>
</dbReference>
<organism evidence="12 13">
    <name type="scientific">Candidatus Merdibacter merdavium</name>
    <dbReference type="NCBI Taxonomy" id="2838692"/>
    <lineage>
        <taxon>Bacteria</taxon>
        <taxon>Bacillati</taxon>
        <taxon>Bacillota</taxon>
        <taxon>Erysipelotrichia</taxon>
        <taxon>Erysipelotrichales</taxon>
        <taxon>Erysipelotrichaceae</taxon>
        <taxon>Merdibacter</taxon>
    </lineage>
</organism>
<gene>
    <name evidence="12" type="ORF">H9702_00550</name>
</gene>
<evidence type="ECO:0000256" key="9">
    <source>
        <dbReference type="ARBA" id="ARBA00047493"/>
    </source>
</evidence>
<comment type="similarity">
    <text evidence="1">Belongs to the folylpolyglutamate synthase family.</text>
</comment>
<evidence type="ECO:0000256" key="2">
    <source>
        <dbReference type="ARBA" id="ARBA00013025"/>
    </source>
</evidence>
<dbReference type="GO" id="GO:0005524">
    <property type="term" value="F:ATP binding"/>
    <property type="evidence" value="ECO:0007669"/>
    <property type="project" value="UniProtKB-KW"/>
</dbReference>
<evidence type="ECO:0000313" key="12">
    <source>
        <dbReference type="EMBL" id="HJC35607.1"/>
    </source>
</evidence>
<comment type="caution">
    <text evidence="12">The sequence shown here is derived from an EMBL/GenBank/DDBJ whole genome shotgun (WGS) entry which is preliminary data.</text>
</comment>
<keyword evidence="7" id="KW-0460">Magnesium</keyword>
<feature type="domain" description="Mur ligase C-terminal" evidence="10">
    <location>
        <begin position="282"/>
        <end position="390"/>
    </location>
</feature>
<evidence type="ECO:0000259" key="10">
    <source>
        <dbReference type="Pfam" id="PF02875"/>
    </source>
</evidence>
<dbReference type="SUPFAM" id="SSF53244">
    <property type="entry name" value="MurD-like peptide ligases, peptide-binding domain"/>
    <property type="match status" value="1"/>
</dbReference>
<dbReference type="Pfam" id="PF08245">
    <property type="entry name" value="Mur_ligase_M"/>
    <property type="match status" value="1"/>
</dbReference>
<dbReference type="SUPFAM" id="SSF53623">
    <property type="entry name" value="MurD-like peptide ligases, catalytic domain"/>
    <property type="match status" value="1"/>
</dbReference>
<dbReference type="Gene3D" id="3.90.190.20">
    <property type="entry name" value="Mur ligase, C-terminal domain"/>
    <property type="match status" value="1"/>
</dbReference>
<keyword evidence="3" id="KW-0436">Ligase</keyword>
<sequence length="406" mass="45739">MKYETIQDAIASIESRRRVRKDLPAFQRFVYESCPQIAQLKIIHVAGTNGKGSTVNYMRAMLNAAGLRVGTLTSPALISHLDRIRIDDQWIGEQTFLDHVNRYDEQWRALELAMFDIDVHIALCWFVHEKADVVILETGLGGRLDATNIVMPCASVITNIGHDHMQLLGDTLEKIAWEKAGIIKEGVPLLTAEKRPSCLRVFETVCAQRHASLYRSSAHDVRRDENGDIHFDAAGLRDLRLSSPAAYQAENAALALETIRLLFPDLHARTLRPALAETGWAGRFQLLHRRPDVIVDGAHNREGVSALCETLRSMHVDTVIFSVLKDKECDRMIEMIRMVCDRLILCSFPQGRLADLEELAHQHHLPLAHDLRALLEARMKEDEVIVISGSLYFVSEAVALFQHGHV</sequence>
<dbReference type="EMBL" id="DWWM01000003">
    <property type="protein sequence ID" value="HJC35607.1"/>
    <property type="molecule type" value="Genomic_DNA"/>
</dbReference>
<evidence type="ECO:0000256" key="4">
    <source>
        <dbReference type="ARBA" id="ARBA00022723"/>
    </source>
</evidence>
<dbReference type="EC" id="6.3.2.17" evidence="2"/>
<dbReference type="Gene3D" id="3.40.1190.10">
    <property type="entry name" value="Mur-like, catalytic domain"/>
    <property type="match status" value="1"/>
</dbReference>
<name>A0A9D2SUF5_9FIRM</name>
<feature type="domain" description="Mur ligase central" evidence="11">
    <location>
        <begin position="45"/>
        <end position="185"/>
    </location>
</feature>
<evidence type="ECO:0000256" key="3">
    <source>
        <dbReference type="ARBA" id="ARBA00022598"/>
    </source>
</evidence>
<evidence type="ECO:0000259" key="11">
    <source>
        <dbReference type="Pfam" id="PF08245"/>
    </source>
</evidence>
<keyword evidence="6" id="KW-0067">ATP-binding</keyword>
<dbReference type="InterPro" id="IPR036615">
    <property type="entry name" value="Mur_ligase_C_dom_sf"/>
</dbReference>